<dbReference type="InterPro" id="IPR037818">
    <property type="entry name" value="TAF8"/>
</dbReference>
<evidence type="ECO:0000256" key="2">
    <source>
        <dbReference type="ARBA" id="ARBA00023015"/>
    </source>
</evidence>
<protein>
    <submittedName>
        <fullName evidence="6">BTP domain-containing protein</fullName>
    </submittedName>
</protein>
<dbReference type="GO" id="GO:0005669">
    <property type="term" value="C:transcription factor TFIID complex"/>
    <property type="evidence" value="ECO:0007669"/>
    <property type="project" value="InterPro"/>
</dbReference>
<keyword evidence="3" id="KW-0804">Transcription</keyword>
<dbReference type="PANTHER" id="PTHR46338:SF13">
    <property type="entry name" value="TRANSCRIPTION INITIATION FACTOR TFIID SUBUNIT 8-LIKE"/>
    <property type="match status" value="1"/>
</dbReference>
<reference evidence="6" key="1">
    <citation type="submission" date="2023-02" db="EMBL/GenBank/DDBJ databases">
        <title>Genome of toxic invasive species Heracleum sosnowskyi carries increased number of genes despite the absence of recent whole-genome duplications.</title>
        <authorList>
            <person name="Schelkunov M."/>
            <person name="Shtratnikova V."/>
            <person name="Makarenko M."/>
            <person name="Klepikova A."/>
            <person name="Omelchenko D."/>
            <person name="Novikova G."/>
            <person name="Obukhova E."/>
            <person name="Bogdanov V."/>
            <person name="Penin A."/>
            <person name="Logacheva M."/>
        </authorList>
    </citation>
    <scope>NUCLEOTIDE SEQUENCE</scope>
    <source>
        <strain evidence="6">Hsosn_3</strain>
        <tissue evidence="6">Leaf</tissue>
    </source>
</reference>
<name>A0AAD8I0C0_9APIA</name>
<keyword evidence="7" id="KW-1185">Reference proteome</keyword>
<evidence type="ECO:0000256" key="3">
    <source>
        <dbReference type="ARBA" id="ARBA00023163"/>
    </source>
</evidence>
<reference evidence="6" key="2">
    <citation type="submission" date="2023-05" db="EMBL/GenBank/DDBJ databases">
        <authorList>
            <person name="Schelkunov M.I."/>
        </authorList>
    </citation>
    <scope>NUCLEOTIDE SEQUENCE</scope>
    <source>
        <strain evidence="6">Hsosn_3</strain>
        <tissue evidence="6">Leaf</tissue>
    </source>
</reference>
<evidence type="ECO:0000259" key="5">
    <source>
        <dbReference type="SMART" id="SM00576"/>
    </source>
</evidence>
<dbReference type="Proteomes" id="UP001237642">
    <property type="component" value="Unassembled WGS sequence"/>
</dbReference>
<dbReference type="InterPro" id="IPR009072">
    <property type="entry name" value="Histone-fold"/>
</dbReference>
<keyword evidence="4" id="KW-0539">Nucleus</keyword>
<dbReference type="EMBL" id="JAUIZM010000007">
    <property type="protein sequence ID" value="KAK1375688.1"/>
    <property type="molecule type" value="Genomic_DNA"/>
</dbReference>
<dbReference type="AlphaFoldDB" id="A0AAD8I0C0"/>
<dbReference type="PANTHER" id="PTHR46338">
    <property type="entry name" value="TRANSCRIPTION INITIATION FACTOR TFIID SUBUNIT 8"/>
    <property type="match status" value="1"/>
</dbReference>
<evidence type="ECO:0000313" key="7">
    <source>
        <dbReference type="Proteomes" id="UP001237642"/>
    </source>
</evidence>
<comment type="subcellular location">
    <subcellularLocation>
        <location evidence="1">Nucleus</location>
    </subcellularLocation>
</comment>
<evidence type="ECO:0000313" key="6">
    <source>
        <dbReference type="EMBL" id="KAK1375688.1"/>
    </source>
</evidence>
<dbReference type="SMART" id="SM00576">
    <property type="entry name" value="BTP"/>
    <property type="match status" value="1"/>
</dbReference>
<dbReference type="SUPFAM" id="SSF47113">
    <property type="entry name" value="Histone-fold"/>
    <property type="match status" value="1"/>
</dbReference>
<dbReference type="Gene3D" id="1.10.20.10">
    <property type="entry name" value="Histone, subunit A"/>
    <property type="match status" value="1"/>
</dbReference>
<feature type="domain" description="Bromodomain associated" evidence="5">
    <location>
        <begin position="12"/>
        <end position="88"/>
    </location>
</feature>
<evidence type="ECO:0000256" key="4">
    <source>
        <dbReference type="ARBA" id="ARBA00023242"/>
    </source>
</evidence>
<evidence type="ECO:0000256" key="1">
    <source>
        <dbReference type="ARBA" id="ARBA00004123"/>
    </source>
</evidence>
<keyword evidence="2" id="KW-0805">Transcription regulation</keyword>
<sequence>MKSQTPPSQSSSPYHYAVTRVAVGQICRSIGFKSVQNSALSIITDVAGKYLQAIASAAVSAANAAGRTDSNIVDIVAALEYLCSSTGFPGGSDVNLGFCSSGPLIDVMKFVKYNDEIPFAKPLRMECLGEKISYSSARNCESGRSYVPKWLPLMPEIREKEVKRRELWPCFDDHDNRKMGVVVEGKSVGNGKRKVLPVKRGKVKFKIKEGGKGFISGLRKGGKRVLGESWGEKPECSSVGDSKKIVSYYVRRKKVRKIKTES</sequence>
<comment type="caution">
    <text evidence="6">The sequence shown here is derived from an EMBL/GenBank/DDBJ whole genome shotgun (WGS) entry which is preliminary data.</text>
</comment>
<organism evidence="6 7">
    <name type="scientific">Heracleum sosnowskyi</name>
    <dbReference type="NCBI Taxonomy" id="360622"/>
    <lineage>
        <taxon>Eukaryota</taxon>
        <taxon>Viridiplantae</taxon>
        <taxon>Streptophyta</taxon>
        <taxon>Embryophyta</taxon>
        <taxon>Tracheophyta</taxon>
        <taxon>Spermatophyta</taxon>
        <taxon>Magnoliopsida</taxon>
        <taxon>eudicotyledons</taxon>
        <taxon>Gunneridae</taxon>
        <taxon>Pentapetalae</taxon>
        <taxon>asterids</taxon>
        <taxon>campanulids</taxon>
        <taxon>Apiales</taxon>
        <taxon>Apiaceae</taxon>
        <taxon>Apioideae</taxon>
        <taxon>apioid superclade</taxon>
        <taxon>Tordylieae</taxon>
        <taxon>Tordyliinae</taxon>
        <taxon>Heracleum</taxon>
    </lineage>
</organism>
<dbReference type="GO" id="GO:0046982">
    <property type="term" value="F:protein heterodimerization activity"/>
    <property type="evidence" value="ECO:0007669"/>
    <property type="project" value="InterPro"/>
</dbReference>
<dbReference type="InterPro" id="IPR006565">
    <property type="entry name" value="BTP"/>
</dbReference>
<proteinExistence type="predicted"/>
<gene>
    <name evidence="6" type="ORF">POM88_031881</name>
</gene>
<accession>A0AAD8I0C0</accession>
<dbReference type="Pfam" id="PF07524">
    <property type="entry name" value="Bromo_TP"/>
    <property type="match status" value="1"/>
</dbReference>